<name>A0ACB8UK39_9APHY</name>
<protein>
    <submittedName>
        <fullName evidence="1">Uncharacterized protein</fullName>
    </submittedName>
</protein>
<keyword evidence="2" id="KW-1185">Reference proteome</keyword>
<dbReference type="Proteomes" id="UP001055072">
    <property type="component" value="Unassembled WGS sequence"/>
</dbReference>
<accession>A0ACB8UK39</accession>
<reference evidence="1" key="1">
    <citation type="journal article" date="2021" name="Environ. Microbiol.">
        <title>Gene family expansions and transcriptome signatures uncover fungal adaptations to wood decay.</title>
        <authorList>
            <person name="Hage H."/>
            <person name="Miyauchi S."/>
            <person name="Viragh M."/>
            <person name="Drula E."/>
            <person name="Min B."/>
            <person name="Chaduli D."/>
            <person name="Navarro D."/>
            <person name="Favel A."/>
            <person name="Norest M."/>
            <person name="Lesage-Meessen L."/>
            <person name="Balint B."/>
            <person name="Merenyi Z."/>
            <person name="de Eugenio L."/>
            <person name="Morin E."/>
            <person name="Martinez A.T."/>
            <person name="Baldrian P."/>
            <person name="Stursova M."/>
            <person name="Martinez M.J."/>
            <person name="Novotny C."/>
            <person name="Magnuson J.K."/>
            <person name="Spatafora J.W."/>
            <person name="Maurice S."/>
            <person name="Pangilinan J."/>
            <person name="Andreopoulos W."/>
            <person name="LaButti K."/>
            <person name="Hundley H."/>
            <person name="Na H."/>
            <person name="Kuo A."/>
            <person name="Barry K."/>
            <person name="Lipzen A."/>
            <person name="Henrissat B."/>
            <person name="Riley R."/>
            <person name="Ahrendt S."/>
            <person name="Nagy L.G."/>
            <person name="Grigoriev I.V."/>
            <person name="Martin F."/>
            <person name="Rosso M.N."/>
        </authorList>
    </citation>
    <scope>NUCLEOTIDE SEQUENCE</scope>
    <source>
        <strain evidence="1">CBS 384.51</strain>
    </source>
</reference>
<dbReference type="EMBL" id="MU274900">
    <property type="protein sequence ID" value="KAI0094716.1"/>
    <property type="molecule type" value="Genomic_DNA"/>
</dbReference>
<proteinExistence type="predicted"/>
<evidence type="ECO:0000313" key="2">
    <source>
        <dbReference type="Proteomes" id="UP001055072"/>
    </source>
</evidence>
<evidence type="ECO:0000313" key="1">
    <source>
        <dbReference type="EMBL" id="KAI0094716.1"/>
    </source>
</evidence>
<sequence length="172" mass="18976">MGRSEIDDIFASKGTPKSSHTSVPSTPSTTPNSLAKKISKKKRKREVKDDAGDAEDHDRPAKRSVPETVVDPSIPLSAPGRQKKFVHTEKRKATTKKPKQTQDKEAEERFKDSRGTGPSTSMFPCPHRCVDAMHPPGRTTEEGFSIYKEDELGISQEGGDTPLCPFDCQCCF</sequence>
<comment type="caution">
    <text evidence="1">The sequence shown here is derived from an EMBL/GenBank/DDBJ whole genome shotgun (WGS) entry which is preliminary data.</text>
</comment>
<gene>
    <name evidence="1" type="ORF">BDY19DRAFT_37973</name>
</gene>
<organism evidence="1 2">
    <name type="scientific">Irpex rosettiformis</name>
    <dbReference type="NCBI Taxonomy" id="378272"/>
    <lineage>
        <taxon>Eukaryota</taxon>
        <taxon>Fungi</taxon>
        <taxon>Dikarya</taxon>
        <taxon>Basidiomycota</taxon>
        <taxon>Agaricomycotina</taxon>
        <taxon>Agaricomycetes</taxon>
        <taxon>Polyporales</taxon>
        <taxon>Irpicaceae</taxon>
        <taxon>Irpex</taxon>
    </lineage>
</organism>